<dbReference type="InterPro" id="IPR004101">
    <property type="entry name" value="Mur_ligase_C"/>
</dbReference>
<dbReference type="GO" id="GO:0046872">
    <property type="term" value="F:metal ion binding"/>
    <property type="evidence" value="ECO:0007669"/>
    <property type="project" value="UniProtKB-KW"/>
</dbReference>
<evidence type="ECO:0000256" key="2">
    <source>
        <dbReference type="ARBA" id="ARBA00002714"/>
    </source>
</evidence>
<dbReference type="UniPathway" id="UPA00077">
    <property type="reaction ID" value="UER00157"/>
</dbReference>
<evidence type="ECO:0000256" key="22">
    <source>
        <dbReference type="ARBA" id="ARBA00049161"/>
    </source>
</evidence>
<dbReference type="GO" id="GO:0004326">
    <property type="term" value="F:tetrahydrofolylpolyglutamate synthase activity"/>
    <property type="evidence" value="ECO:0007669"/>
    <property type="project" value="UniProtKB-EC"/>
</dbReference>
<dbReference type="SUPFAM" id="SSF53244">
    <property type="entry name" value="MurD-like peptide ligases, peptide-binding domain"/>
    <property type="match status" value="1"/>
</dbReference>
<feature type="domain" description="Mur ligase C-terminal" evidence="24">
    <location>
        <begin position="289"/>
        <end position="402"/>
    </location>
</feature>
<organism evidence="26 27">
    <name type="scientific">Sinimarinibacterium flocculans</name>
    <dbReference type="NCBI Taxonomy" id="985250"/>
    <lineage>
        <taxon>Bacteria</taxon>
        <taxon>Pseudomonadati</taxon>
        <taxon>Pseudomonadota</taxon>
        <taxon>Gammaproteobacteria</taxon>
        <taxon>Nevskiales</taxon>
        <taxon>Nevskiaceae</taxon>
        <taxon>Sinimarinibacterium</taxon>
    </lineage>
</organism>
<evidence type="ECO:0000256" key="13">
    <source>
        <dbReference type="ARBA" id="ARBA00022840"/>
    </source>
</evidence>
<dbReference type="InterPro" id="IPR001645">
    <property type="entry name" value="Folylpolyglutamate_synth"/>
</dbReference>
<dbReference type="InterPro" id="IPR036615">
    <property type="entry name" value="Mur_ligase_C_dom_sf"/>
</dbReference>
<evidence type="ECO:0000256" key="11">
    <source>
        <dbReference type="ARBA" id="ARBA00022723"/>
    </source>
</evidence>
<dbReference type="GO" id="GO:0046656">
    <property type="term" value="P:folic acid biosynthetic process"/>
    <property type="evidence" value="ECO:0007669"/>
    <property type="project" value="UniProtKB-KW"/>
</dbReference>
<dbReference type="GO" id="GO:0008841">
    <property type="term" value="F:dihydrofolate synthase activity"/>
    <property type="evidence" value="ECO:0007669"/>
    <property type="project" value="UniProtKB-EC"/>
</dbReference>
<dbReference type="Pfam" id="PF02875">
    <property type="entry name" value="Mur_ligase_C"/>
    <property type="match status" value="1"/>
</dbReference>
<comment type="catalytic activity">
    <reaction evidence="22">
        <text>7,8-dihydropteroate + L-glutamate + ATP = 7,8-dihydrofolate + ADP + phosphate + H(+)</text>
        <dbReference type="Rhea" id="RHEA:23584"/>
        <dbReference type="ChEBI" id="CHEBI:15378"/>
        <dbReference type="ChEBI" id="CHEBI:17839"/>
        <dbReference type="ChEBI" id="CHEBI:29985"/>
        <dbReference type="ChEBI" id="CHEBI:30616"/>
        <dbReference type="ChEBI" id="CHEBI:43474"/>
        <dbReference type="ChEBI" id="CHEBI:57451"/>
        <dbReference type="ChEBI" id="CHEBI:456216"/>
        <dbReference type="EC" id="6.3.2.12"/>
    </reaction>
</comment>
<evidence type="ECO:0000256" key="12">
    <source>
        <dbReference type="ARBA" id="ARBA00022741"/>
    </source>
</evidence>
<evidence type="ECO:0000256" key="23">
    <source>
        <dbReference type="PIRNR" id="PIRNR001563"/>
    </source>
</evidence>
<comment type="caution">
    <text evidence="26">The sequence shown here is derived from an EMBL/GenBank/DDBJ whole genome shotgun (WGS) entry which is preliminary data.</text>
</comment>
<dbReference type="SUPFAM" id="SSF53623">
    <property type="entry name" value="MurD-like peptide ligases, catalytic domain"/>
    <property type="match status" value="1"/>
</dbReference>
<evidence type="ECO:0000256" key="3">
    <source>
        <dbReference type="ARBA" id="ARBA00004799"/>
    </source>
</evidence>
<evidence type="ECO:0000256" key="17">
    <source>
        <dbReference type="ARBA" id="ARBA00030592"/>
    </source>
</evidence>
<dbReference type="PANTHER" id="PTHR11136">
    <property type="entry name" value="FOLYLPOLYGLUTAMATE SYNTHASE-RELATED"/>
    <property type="match status" value="1"/>
</dbReference>
<dbReference type="Gene3D" id="3.90.190.20">
    <property type="entry name" value="Mur ligase, C-terminal domain"/>
    <property type="match status" value="1"/>
</dbReference>
<sequence>MTRSLDEWLQWQERLHPQAIDLGLDRVRAVAARLGLPDAQPVTLTIAGTNGKGSSAHLAALIYREAGYRVGLYTSPHLLRYNERVRIDGQVADDAALCRAFEAIEAQRGDIRLTYFEFGTLAALWLFREAAVDVQVLEVGLGGRLDAVNLVNADAALITSIGIDHTDWLGPNRDSIAREKAGIFRPERPAIVAEPEPPPALTEVASACGARLQRLGVDFGFEPRPAGFDWWSAQGRLSELPSPGLSGLAQLRNAAGVLAAVEALQRRCAVPEDRLRRALPQLRLPGRCERRGRFLLDVAHNEQAAQVLAEALRQPGLPGPRVLVLGMLADKPHAAFLAALAGGFDSLVLVGLPRPRGLDAATLAERIGRQDGVRCCDNMPAALTAARELAGDDGSIIVSGSFLTVAAAAPLIHDAGSC</sequence>
<keyword evidence="13 23" id="KW-0067">ATP-binding</keyword>
<dbReference type="OrthoDB" id="9809356at2"/>
<comment type="pathway">
    <text evidence="3">Cofactor biosynthesis; tetrahydrofolate biosynthesis; 7,8-dihydrofolate from 2-amino-4-hydroxy-6-hydroxymethyl-7,8-dihydropteridine diphosphate and 4-aminobenzoate: step 2/2.</text>
</comment>
<dbReference type="EC" id="6.3.2.17" evidence="8"/>
<comment type="catalytic activity">
    <reaction evidence="19">
        <text>(6S)-5,6,7,8-tetrahydrofolyl-(gamma-L-Glu)(n) + L-glutamate + ATP = (6S)-5,6,7,8-tetrahydrofolyl-(gamma-L-Glu)(n+1) + ADP + phosphate + H(+)</text>
        <dbReference type="Rhea" id="RHEA:10580"/>
        <dbReference type="Rhea" id="RHEA-COMP:14738"/>
        <dbReference type="Rhea" id="RHEA-COMP:14740"/>
        <dbReference type="ChEBI" id="CHEBI:15378"/>
        <dbReference type="ChEBI" id="CHEBI:29985"/>
        <dbReference type="ChEBI" id="CHEBI:30616"/>
        <dbReference type="ChEBI" id="CHEBI:43474"/>
        <dbReference type="ChEBI" id="CHEBI:141005"/>
        <dbReference type="ChEBI" id="CHEBI:456216"/>
        <dbReference type="EC" id="6.3.2.17"/>
    </reaction>
</comment>
<evidence type="ECO:0000259" key="24">
    <source>
        <dbReference type="Pfam" id="PF02875"/>
    </source>
</evidence>
<dbReference type="Pfam" id="PF08245">
    <property type="entry name" value="Mur_ligase_M"/>
    <property type="match status" value="1"/>
</dbReference>
<comment type="subunit">
    <text evidence="6">Monomer.</text>
</comment>
<dbReference type="PIRSF" id="PIRSF001563">
    <property type="entry name" value="Folylpolyglu_synth"/>
    <property type="match status" value="1"/>
</dbReference>
<keyword evidence="11" id="KW-0479">Metal-binding</keyword>
<evidence type="ECO:0000256" key="10">
    <source>
        <dbReference type="ARBA" id="ARBA00022598"/>
    </source>
</evidence>
<name>A0A318EFA8_9GAMM</name>
<comment type="function">
    <text evidence="2">Functions in two distinct reactions of the de novo folate biosynthetic pathway. Catalyzes the addition of a glutamate residue to dihydropteroate (7,8-dihydropteroate or H2Pte) to form dihydrofolate (7,8-dihydrofolate monoglutamate or H2Pte-Glu). Also catalyzes successive additions of L-glutamate to tetrahydrofolate or 10-formyltetrahydrofolate or 5,10-methylenetetrahydrofolate, leading to folylpolyglutamate derivatives.</text>
</comment>
<comment type="catalytic activity">
    <reaction evidence="20">
        <text>10-formyltetrahydrofolyl-(gamma-L-Glu)(n) + L-glutamate + ATP = 10-formyltetrahydrofolyl-(gamma-L-Glu)(n+1) + ADP + phosphate + H(+)</text>
        <dbReference type="Rhea" id="RHEA:51904"/>
        <dbReference type="Rhea" id="RHEA-COMP:13088"/>
        <dbReference type="Rhea" id="RHEA-COMP:14300"/>
        <dbReference type="ChEBI" id="CHEBI:15378"/>
        <dbReference type="ChEBI" id="CHEBI:29985"/>
        <dbReference type="ChEBI" id="CHEBI:30616"/>
        <dbReference type="ChEBI" id="CHEBI:43474"/>
        <dbReference type="ChEBI" id="CHEBI:134413"/>
        <dbReference type="ChEBI" id="CHEBI:456216"/>
        <dbReference type="EC" id="6.3.2.17"/>
    </reaction>
</comment>
<evidence type="ECO:0000256" key="21">
    <source>
        <dbReference type="ARBA" id="ARBA00049035"/>
    </source>
</evidence>
<dbReference type="GO" id="GO:0005737">
    <property type="term" value="C:cytoplasm"/>
    <property type="evidence" value="ECO:0007669"/>
    <property type="project" value="TreeGrafter"/>
</dbReference>
<evidence type="ECO:0000256" key="8">
    <source>
        <dbReference type="ARBA" id="ARBA00013025"/>
    </source>
</evidence>
<evidence type="ECO:0000256" key="19">
    <source>
        <dbReference type="ARBA" id="ARBA00047493"/>
    </source>
</evidence>
<proteinExistence type="inferred from homology"/>
<gene>
    <name evidence="26" type="ORF">C8D93_101528</name>
</gene>
<dbReference type="NCBIfam" id="NF008101">
    <property type="entry name" value="PRK10846.1"/>
    <property type="match status" value="1"/>
</dbReference>
<dbReference type="NCBIfam" id="TIGR01499">
    <property type="entry name" value="folC"/>
    <property type="match status" value="1"/>
</dbReference>
<keyword evidence="15" id="KW-0289">Folate biosynthesis</keyword>
<dbReference type="InterPro" id="IPR036565">
    <property type="entry name" value="Mur-like_cat_sf"/>
</dbReference>
<keyword evidence="27" id="KW-1185">Reference proteome</keyword>
<evidence type="ECO:0000256" key="14">
    <source>
        <dbReference type="ARBA" id="ARBA00022842"/>
    </source>
</evidence>
<dbReference type="EMBL" id="QICN01000001">
    <property type="protein sequence ID" value="PXV71477.1"/>
    <property type="molecule type" value="Genomic_DNA"/>
</dbReference>
<feature type="domain" description="Mur ligase central" evidence="25">
    <location>
        <begin position="46"/>
        <end position="186"/>
    </location>
</feature>
<dbReference type="InterPro" id="IPR013221">
    <property type="entry name" value="Mur_ligase_cen"/>
</dbReference>
<evidence type="ECO:0000313" key="27">
    <source>
        <dbReference type="Proteomes" id="UP000248330"/>
    </source>
</evidence>
<dbReference type="GO" id="GO:0046654">
    <property type="term" value="P:tetrahydrofolate biosynthetic process"/>
    <property type="evidence" value="ECO:0007669"/>
    <property type="project" value="UniProtKB-UniPathway"/>
</dbReference>
<evidence type="ECO:0000256" key="5">
    <source>
        <dbReference type="ARBA" id="ARBA00008276"/>
    </source>
</evidence>
<reference evidence="26 27" key="1">
    <citation type="submission" date="2018-04" db="EMBL/GenBank/DDBJ databases">
        <title>Genomic Encyclopedia of Type Strains, Phase IV (KMG-IV): sequencing the most valuable type-strain genomes for metagenomic binning, comparative biology and taxonomic classification.</title>
        <authorList>
            <person name="Goeker M."/>
        </authorList>
    </citation>
    <scope>NUCLEOTIDE SEQUENCE [LARGE SCALE GENOMIC DNA]</scope>
    <source>
        <strain evidence="26 27">DSM 104150</strain>
    </source>
</reference>
<evidence type="ECO:0000256" key="18">
    <source>
        <dbReference type="ARBA" id="ARBA00032510"/>
    </source>
</evidence>
<evidence type="ECO:0000256" key="15">
    <source>
        <dbReference type="ARBA" id="ARBA00022909"/>
    </source>
</evidence>
<evidence type="ECO:0000256" key="6">
    <source>
        <dbReference type="ARBA" id="ARBA00011245"/>
    </source>
</evidence>
<protein>
    <recommendedName>
        <fullName evidence="9">Dihydrofolate synthase/folylpolyglutamate synthase</fullName>
        <ecNumber evidence="7">6.3.2.12</ecNumber>
        <ecNumber evidence="8">6.3.2.17</ecNumber>
    </recommendedName>
    <alternativeName>
        <fullName evidence="18">Folylpoly-gamma-glutamate synthetase-dihydrofolate synthetase</fullName>
    </alternativeName>
    <alternativeName>
        <fullName evidence="16">Folylpolyglutamate synthetase</fullName>
    </alternativeName>
    <alternativeName>
        <fullName evidence="17">Tetrahydrofolylpolyglutamate synthase</fullName>
    </alternativeName>
</protein>
<evidence type="ECO:0000256" key="16">
    <source>
        <dbReference type="ARBA" id="ARBA00030048"/>
    </source>
</evidence>
<comment type="similarity">
    <text evidence="5 23">Belongs to the folylpolyglutamate synthase family.</text>
</comment>
<dbReference type="Proteomes" id="UP000248330">
    <property type="component" value="Unassembled WGS sequence"/>
</dbReference>
<accession>A0A318EFA8</accession>
<dbReference type="PANTHER" id="PTHR11136:SF0">
    <property type="entry name" value="DIHYDROFOLATE SYNTHETASE-RELATED"/>
    <property type="match status" value="1"/>
</dbReference>
<evidence type="ECO:0000256" key="1">
    <source>
        <dbReference type="ARBA" id="ARBA00001946"/>
    </source>
</evidence>
<dbReference type="EC" id="6.3.2.12" evidence="7"/>
<keyword evidence="12 23" id="KW-0547">Nucleotide-binding</keyword>
<dbReference type="GO" id="GO:0005524">
    <property type="term" value="F:ATP binding"/>
    <property type="evidence" value="ECO:0007669"/>
    <property type="project" value="UniProtKB-KW"/>
</dbReference>
<dbReference type="RefSeq" id="WP_110263590.1">
    <property type="nucleotide sequence ID" value="NZ_CAKZQT010000007.1"/>
</dbReference>
<keyword evidence="14" id="KW-0460">Magnesium</keyword>
<dbReference type="AlphaFoldDB" id="A0A318EFA8"/>
<dbReference type="Gene3D" id="3.40.1190.10">
    <property type="entry name" value="Mur-like, catalytic domain"/>
    <property type="match status" value="1"/>
</dbReference>
<evidence type="ECO:0000256" key="4">
    <source>
        <dbReference type="ARBA" id="ARBA00005150"/>
    </source>
</evidence>
<evidence type="ECO:0000256" key="9">
    <source>
        <dbReference type="ARBA" id="ARBA00019357"/>
    </source>
</evidence>
<evidence type="ECO:0000256" key="20">
    <source>
        <dbReference type="ARBA" id="ARBA00047808"/>
    </source>
</evidence>
<comment type="pathway">
    <text evidence="4">Cofactor biosynthesis; tetrahydrofolylpolyglutamate biosynthesis.</text>
</comment>
<keyword evidence="10 23" id="KW-0436">Ligase</keyword>
<evidence type="ECO:0000259" key="25">
    <source>
        <dbReference type="Pfam" id="PF08245"/>
    </source>
</evidence>
<comment type="catalytic activity">
    <reaction evidence="21">
        <text>(6R)-5,10-methylenetetrahydrofolyl-(gamma-L-Glu)(n) + L-glutamate + ATP = (6R)-5,10-methylenetetrahydrofolyl-(gamma-L-Glu)(n+1) + ADP + phosphate + H(+)</text>
        <dbReference type="Rhea" id="RHEA:51912"/>
        <dbReference type="Rhea" id="RHEA-COMP:13257"/>
        <dbReference type="Rhea" id="RHEA-COMP:13258"/>
        <dbReference type="ChEBI" id="CHEBI:15378"/>
        <dbReference type="ChEBI" id="CHEBI:29985"/>
        <dbReference type="ChEBI" id="CHEBI:30616"/>
        <dbReference type="ChEBI" id="CHEBI:43474"/>
        <dbReference type="ChEBI" id="CHEBI:136572"/>
        <dbReference type="ChEBI" id="CHEBI:456216"/>
        <dbReference type="EC" id="6.3.2.17"/>
    </reaction>
</comment>
<evidence type="ECO:0000313" key="26">
    <source>
        <dbReference type="EMBL" id="PXV71477.1"/>
    </source>
</evidence>
<dbReference type="FunFam" id="3.40.1190.10:FF:000004">
    <property type="entry name" value="Dihydrofolate synthase/folylpolyglutamate synthase"/>
    <property type="match status" value="1"/>
</dbReference>
<evidence type="ECO:0000256" key="7">
    <source>
        <dbReference type="ARBA" id="ARBA00013023"/>
    </source>
</evidence>
<comment type="cofactor">
    <cofactor evidence="1">
        <name>Mg(2+)</name>
        <dbReference type="ChEBI" id="CHEBI:18420"/>
    </cofactor>
</comment>